<dbReference type="EMBL" id="JABAIL010000009">
    <property type="protein sequence ID" value="NLR94035.1"/>
    <property type="molecule type" value="Genomic_DNA"/>
</dbReference>
<dbReference type="GO" id="GO:0030600">
    <property type="term" value="F:feruloyl esterase activity"/>
    <property type="evidence" value="ECO:0007669"/>
    <property type="project" value="InterPro"/>
</dbReference>
<evidence type="ECO:0000256" key="1">
    <source>
        <dbReference type="ARBA" id="ARBA00004613"/>
    </source>
</evidence>
<comment type="caution">
    <text evidence="9">The sequence shown here is derived from an EMBL/GenBank/DDBJ whole genome shotgun (WGS) entry which is preliminary data.</text>
</comment>
<dbReference type="PANTHER" id="PTHR38050">
    <property type="match status" value="1"/>
</dbReference>
<dbReference type="Pfam" id="PF02230">
    <property type="entry name" value="Abhydrolase_2"/>
    <property type="match status" value="1"/>
</dbReference>
<sequence>MKSLYTIPLFILLFTQCTTSTDEGVTPNDTIVEDVVIEEETILEIQTGKSIDTVEVNGTKREYTIYIPSTYDGTSPLPILLSFHGLTSNMEFNYGYTKFHELAEEENFIVIHPNGISNKWVLTNNNNIDVDFVQILLDHVESSMNVDMNRIYSTGMSMGGFFSFHLACHLTDRIAAIASVTGSMYQPTINTCTPSRSISILQIHGTEDNIVPYSSIEGLLTFWTNHNQTDLSPEIESVPDINTEDGSTVERYTYSNGEQGTEVHHIKITGGEHDWPGFKGNMDISASLEVWNFLKNYDLNGTTNF</sequence>
<evidence type="ECO:0000259" key="8">
    <source>
        <dbReference type="Pfam" id="PF02230"/>
    </source>
</evidence>
<dbReference type="Proteomes" id="UP000585050">
    <property type="component" value="Unassembled WGS sequence"/>
</dbReference>
<dbReference type="InterPro" id="IPR029058">
    <property type="entry name" value="AB_hydrolase_fold"/>
</dbReference>
<dbReference type="InterPro" id="IPR003140">
    <property type="entry name" value="PLipase/COase/thioEstase"/>
</dbReference>
<dbReference type="GO" id="GO:0045493">
    <property type="term" value="P:xylan catabolic process"/>
    <property type="evidence" value="ECO:0007669"/>
    <property type="project" value="UniProtKB-KW"/>
</dbReference>
<reference evidence="9 10" key="1">
    <citation type="submission" date="2020-04" db="EMBL/GenBank/DDBJ databases">
        <title>Flammeovirga sp. SR4, a novel species isolated from seawater.</title>
        <authorList>
            <person name="Wang X."/>
        </authorList>
    </citation>
    <scope>NUCLEOTIDE SEQUENCE [LARGE SCALE GENOMIC DNA]</scope>
    <source>
        <strain evidence="9 10">SR4</strain>
    </source>
</reference>
<gene>
    <name evidence="9" type="ORF">HGP29_22730</name>
</gene>
<dbReference type="PANTHER" id="PTHR38050:SF2">
    <property type="entry name" value="FERULOYL ESTERASE C-RELATED"/>
    <property type="match status" value="1"/>
</dbReference>
<protein>
    <recommendedName>
        <fullName evidence="8">Phospholipase/carboxylesterase/thioesterase domain-containing protein</fullName>
    </recommendedName>
</protein>
<dbReference type="RefSeq" id="WP_168884747.1">
    <property type="nucleotide sequence ID" value="NZ_JABAIL010000009.1"/>
</dbReference>
<name>A0A7X8SPJ6_9BACT</name>
<keyword evidence="6" id="KW-0119">Carbohydrate metabolism</keyword>
<proteinExistence type="predicted"/>
<organism evidence="9 10">
    <name type="scientific">Flammeovirga agarivorans</name>
    <dbReference type="NCBI Taxonomy" id="2726742"/>
    <lineage>
        <taxon>Bacteria</taxon>
        <taxon>Pseudomonadati</taxon>
        <taxon>Bacteroidota</taxon>
        <taxon>Cytophagia</taxon>
        <taxon>Cytophagales</taxon>
        <taxon>Flammeovirgaceae</taxon>
        <taxon>Flammeovirga</taxon>
    </lineage>
</organism>
<keyword evidence="7" id="KW-0624">Polysaccharide degradation</keyword>
<keyword evidence="4" id="KW-0732">Signal</keyword>
<evidence type="ECO:0000256" key="3">
    <source>
        <dbReference type="ARBA" id="ARBA00022651"/>
    </source>
</evidence>
<feature type="domain" description="Phospholipase/carboxylesterase/thioesterase" evidence="8">
    <location>
        <begin position="140"/>
        <end position="228"/>
    </location>
</feature>
<evidence type="ECO:0000256" key="5">
    <source>
        <dbReference type="ARBA" id="ARBA00022801"/>
    </source>
</evidence>
<keyword evidence="5" id="KW-0378">Hydrolase</keyword>
<keyword evidence="2" id="KW-0964">Secreted</keyword>
<evidence type="ECO:0000256" key="7">
    <source>
        <dbReference type="ARBA" id="ARBA00023326"/>
    </source>
</evidence>
<accession>A0A7X8SPJ6</accession>
<evidence type="ECO:0000256" key="2">
    <source>
        <dbReference type="ARBA" id="ARBA00022525"/>
    </source>
</evidence>
<evidence type="ECO:0000313" key="10">
    <source>
        <dbReference type="Proteomes" id="UP000585050"/>
    </source>
</evidence>
<dbReference type="Gene3D" id="3.40.50.1820">
    <property type="entry name" value="alpha/beta hydrolase"/>
    <property type="match status" value="1"/>
</dbReference>
<dbReference type="SUPFAM" id="SSF53474">
    <property type="entry name" value="alpha/beta-Hydrolases"/>
    <property type="match status" value="1"/>
</dbReference>
<dbReference type="AlphaFoldDB" id="A0A7X8SPJ6"/>
<comment type="subcellular location">
    <subcellularLocation>
        <location evidence="1">Secreted</location>
    </subcellularLocation>
</comment>
<keyword evidence="3" id="KW-0858">Xylan degradation</keyword>
<evidence type="ECO:0000256" key="6">
    <source>
        <dbReference type="ARBA" id="ARBA00023277"/>
    </source>
</evidence>
<evidence type="ECO:0000256" key="4">
    <source>
        <dbReference type="ARBA" id="ARBA00022729"/>
    </source>
</evidence>
<evidence type="ECO:0000313" key="9">
    <source>
        <dbReference type="EMBL" id="NLR94035.1"/>
    </source>
</evidence>
<dbReference type="InterPro" id="IPR043595">
    <property type="entry name" value="FaeB/C/D"/>
</dbReference>
<keyword evidence="10" id="KW-1185">Reference proteome</keyword>
<dbReference type="GO" id="GO:0005576">
    <property type="term" value="C:extracellular region"/>
    <property type="evidence" value="ECO:0007669"/>
    <property type="project" value="UniProtKB-SubCell"/>
</dbReference>